<dbReference type="InterPro" id="IPR008769">
    <property type="entry name" value="PhaF_PhaI"/>
</dbReference>
<accession>A0A2V1JLP8</accession>
<gene>
    <name evidence="2" type="ORF">LG34_15115</name>
</gene>
<sequence length="107" mass="11712">MEKISDSMKKILLAGIGAAATTAEKSKEILDDLVKKGELTVEQGKVLNEELKHNVKQTFKKDEQDPADVLKGMTPEQIEALKAAIANMEAKATEEKAEETKEEAAEE</sequence>
<evidence type="ECO:0000313" key="3">
    <source>
        <dbReference type="Proteomes" id="UP000245288"/>
    </source>
</evidence>
<dbReference type="AlphaFoldDB" id="A0A2V1JLP8"/>
<dbReference type="OrthoDB" id="2134917at2"/>
<dbReference type="EMBL" id="JRFU01000178">
    <property type="protein sequence ID" value="PWE85570.1"/>
    <property type="molecule type" value="Genomic_DNA"/>
</dbReference>
<evidence type="ECO:0008006" key="4">
    <source>
        <dbReference type="Google" id="ProtNLM"/>
    </source>
</evidence>
<dbReference type="Proteomes" id="UP000245288">
    <property type="component" value="Unassembled WGS sequence"/>
</dbReference>
<evidence type="ECO:0000313" key="2">
    <source>
        <dbReference type="EMBL" id="PWE85570.1"/>
    </source>
</evidence>
<dbReference type="RefSeq" id="WP_109216698.1">
    <property type="nucleotide sequence ID" value="NZ_CABMEW010000017.1"/>
</dbReference>
<dbReference type="Pfam" id="PF05597">
    <property type="entry name" value="Phasin"/>
    <property type="match status" value="1"/>
</dbReference>
<protein>
    <recommendedName>
        <fullName evidence="4">Aspartyl beta-hydroxylase</fullName>
    </recommendedName>
</protein>
<reference evidence="2 3" key="1">
    <citation type="submission" date="2014-09" db="EMBL/GenBank/DDBJ databases">
        <title>Butyrate-producing bacteria isolated from human gut.</title>
        <authorList>
            <person name="Zhang Q."/>
            <person name="Zhao L."/>
        </authorList>
    </citation>
    <scope>NUCLEOTIDE SEQUENCE [LARGE SCALE GENOMIC DNA]</scope>
    <source>
        <strain evidence="2 3">21</strain>
    </source>
</reference>
<organism evidence="2 3">
    <name type="scientific">Eubacterium ramulus</name>
    <dbReference type="NCBI Taxonomy" id="39490"/>
    <lineage>
        <taxon>Bacteria</taxon>
        <taxon>Bacillati</taxon>
        <taxon>Bacillota</taxon>
        <taxon>Clostridia</taxon>
        <taxon>Eubacteriales</taxon>
        <taxon>Eubacteriaceae</taxon>
        <taxon>Eubacterium</taxon>
    </lineage>
</organism>
<name>A0A2V1JLP8_EUBRA</name>
<keyword evidence="3" id="KW-1185">Reference proteome</keyword>
<keyword evidence="1" id="KW-0175">Coiled coil</keyword>
<comment type="caution">
    <text evidence="2">The sequence shown here is derived from an EMBL/GenBank/DDBJ whole genome shotgun (WGS) entry which is preliminary data.</text>
</comment>
<feature type="coiled-coil region" evidence="1">
    <location>
        <begin position="78"/>
        <end position="107"/>
    </location>
</feature>
<proteinExistence type="predicted"/>
<evidence type="ECO:0000256" key="1">
    <source>
        <dbReference type="SAM" id="Coils"/>
    </source>
</evidence>